<keyword evidence="2" id="KW-1185">Reference proteome</keyword>
<proteinExistence type="predicted"/>
<dbReference type="Proteomes" id="UP000013782">
    <property type="component" value="Unassembled WGS sequence"/>
</dbReference>
<protein>
    <submittedName>
        <fullName evidence="1">Uncharacterized protein</fullName>
    </submittedName>
</protein>
<evidence type="ECO:0000313" key="1">
    <source>
        <dbReference type="EMBL" id="EOH94305.1"/>
    </source>
</evidence>
<gene>
    <name evidence="1" type="ORF">UAU_02040</name>
</gene>
<name>R2SG35_9ENTE</name>
<dbReference type="EMBL" id="AJAQ01000015">
    <property type="protein sequence ID" value="EOH94305.1"/>
    <property type="molecule type" value="Genomic_DNA"/>
</dbReference>
<dbReference type="AlphaFoldDB" id="R2SG35"/>
<reference evidence="1 2" key="1">
    <citation type="submission" date="2013-02" db="EMBL/GenBank/DDBJ databases">
        <title>The Genome Sequence of Enterococcus pallens BAA-351.</title>
        <authorList>
            <consortium name="The Broad Institute Genome Sequencing Platform"/>
            <consortium name="The Broad Institute Genome Sequencing Center for Infectious Disease"/>
            <person name="Earl A.M."/>
            <person name="Gilmore M.S."/>
            <person name="Lebreton F."/>
            <person name="Walker B."/>
            <person name="Young S.K."/>
            <person name="Zeng Q."/>
            <person name="Gargeya S."/>
            <person name="Fitzgerald M."/>
            <person name="Haas B."/>
            <person name="Abouelleil A."/>
            <person name="Alvarado L."/>
            <person name="Arachchi H.M."/>
            <person name="Berlin A.M."/>
            <person name="Chapman S.B."/>
            <person name="Dewar J."/>
            <person name="Goldberg J."/>
            <person name="Griggs A."/>
            <person name="Gujja S."/>
            <person name="Hansen M."/>
            <person name="Howarth C."/>
            <person name="Imamovic A."/>
            <person name="Larimer J."/>
            <person name="McCowan C."/>
            <person name="Murphy C."/>
            <person name="Neiman D."/>
            <person name="Pearson M."/>
            <person name="Priest M."/>
            <person name="Roberts A."/>
            <person name="Saif S."/>
            <person name="Shea T."/>
            <person name="Sisk P."/>
            <person name="Sykes S."/>
            <person name="Wortman J."/>
            <person name="Nusbaum C."/>
            <person name="Birren B."/>
        </authorList>
    </citation>
    <scope>NUCLEOTIDE SEQUENCE [LARGE SCALE GENOMIC DNA]</scope>
    <source>
        <strain evidence="1 2">ATCC BAA-351</strain>
    </source>
</reference>
<accession>R2SG35</accession>
<evidence type="ECO:0000313" key="2">
    <source>
        <dbReference type="Proteomes" id="UP000013782"/>
    </source>
</evidence>
<dbReference type="RefSeq" id="WP_010757031.1">
    <property type="nucleotide sequence ID" value="NZ_ASWD01000001.1"/>
</dbReference>
<dbReference type="HOGENOM" id="CLU_2129571_0_0_9"/>
<dbReference type="eggNOG" id="ENOG5030RIU">
    <property type="taxonomic scope" value="Bacteria"/>
</dbReference>
<organism evidence="1 2">
    <name type="scientific">Enterococcus pallens ATCC BAA-351</name>
    <dbReference type="NCBI Taxonomy" id="1158607"/>
    <lineage>
        <taxon>Bacteria</taxon>
        <taxon>Bacillati</taxon>
        <taxon>Bacillota</taxon>
        <taxon>Bacilli</taxon>
        <taxon>Lactobacillales</taxon>
        <taxon>Enterococcaceae</taxon>
        <taxon>Enterococcus</taxon>
    </lineage>
</organism>
<dbReference type="OrthoDB" id="2184512at2"/>
<comment type="caution">
    <text evidence="1">The sequence shown here is derived from an EMBL/GenBank/DDBJ whole genome shotgun (WGS) entry which is preliminary data.</text>
</comment>
<dbReference type="PATRIC" id="fig|1158607.3.peg.2011"/>
<sequence length="115" mass="13729">MDEQTTDILLWDVENEDVLTALKDFSEDWKISQNSDLNEYLRSYPGYFKSDEATREAMRLVLGYAKELMDGKRNSVDFYENKIWKLENGNQVRFAHYYEREIAKLMRKITSVKND</sequence>